<keyword evidence="3" id="KW-1185">Reference proteome</keyword>
<feature type="compositionally biased region" description="Basic and acidic residues" evidence="1">
    <location>
        <begin position="102"/>
        <end position="123"/>
    </location>
</feature>
<feature type="compositionally biased region" description="Basic and acidic residues" evidence="1">
    <location>
        <begin position="62"/>
        <end position="71"/>
    </location>
</feature>
<organism evidence="2 3">
    <name type="scientific">Talaromyces pinophilus</name>
    <name type="common">Penicillium pinophilum</name>
    <dbReference type="NCBI Taxonomy" id="128442"/>
    <lineage>
        <taxon>Eukaryota</taxon>
        <taxon>Fungi</taxon>
        <taxon>Dikarya</taxon>
        <taxon>Ascomycota</taxon>
        <taxon>Pezizomycotina</taxon>
        <taxon>Eurotiomycetes</taxon>
        <taxon>Eurotiomycetidae</taxon>
        <taxon>Eurotiales</taxon>
        <taxon>Trichocomaceae</taxon>
        <taxon>Talaromyces</taxon>
        <taxon>Talaromyces sect. Talaromyces</taxon>
    </lineage>
</organism>
<proteinExistence type="predicted"/>
<protein>
    <submittedName>
        <fullName evidence="2">Uncharacterized protein</fullName>
    </submittedName>
</protein>
<evidence type="ECO:0000313" key="2">
    <source>
        <dbReference type="EMBL" id="GAM33881.1"/>
    </source>
</evidence>
<feature type="region of interest" description="Disordered" evidence="1">
    <location>
        <begin position="33"/>
        <end position="132"/>
    </location>
</feature>
<dbReference type="AlphaFoldDB" id="A0A698XL13"/>
<feature type="compositionally biased region" description="Polar residues" evidence="1">
    <location>
        <begin position="72"/>
        <end position="82"/>
    </location>
</feature>
<accession>A0A698XL13</accession>
<dbReference type="EMBL" id="DF933809">
    <property type="protein sequence ID" value="GAM33881.1"/>
    <property type="molecule type" value="Genomic_DNA"/>
</dbReference>
<evidence type="ECO:0000256" key="1">
    <source>
        <dbReference type="SAM" id="MobiDB-lite"/>
    </source>
</evidence>
<evidence type="ECO:0000313" key="3">
    <source>
        <dbReference type="Proteomes" id="UP000053095"/>
    </source>
</evidence>
<feature type="compositionally biased region" description="Polar residues" evidence="1">
    <location>
        <begin position="33"/>
        <end position="60"/>
    </location>
</feature>
<dbReference type="Proteomes" id="UP000053095">
    <property type="component" value="Unassembled WGS sequence"/>
</dbReference>
<name>A0A698XL13_TALPI</name>
<sequence length="132" mass="14376">MGVFTVRLRNGWRLSQSSRLPAPRYQYQYRSVATKQASPGVSSNVINPQSSNPESQSINISRGKEARHSDTADSGSVASPVSSGRGPASEAHQGEEQTETDSMIKNDPRESAEKKRRNVESAGRKSMGPEDQ</sequence>
<gene>
    <name evidence="2" type="ORF">TCE0_013f01101</name>
</gene>
<reference evidence="3" key="1">
    <citation type="journal article" date="2015" name="Genome Announc.">
        <title>Draft genome sequence of Talaromyces cellulolyticus strain Y-94, a source of lignocellulosic biomass-degrading enzymes.</title>
        <authorList>
            <person name="Fujii T."/>
            <person name="Koike H."/>
            <person name="Sawayama S."/>
            <person name="Yano S."/>
            <person name="Inoue H."/>
        </authorList>
    </citation>
    <scope>NUCLEOTIDE SEQUENCE [LARGE SCALE GENOMIC DNA]</scope>
    <source>
        <strain evidence="3">Y-94</strain>
    </source>
</reference>